<feature type="region of interest" description="Disordered" evidence="1">
    <location>
        <begin position="93"/>
        <end position="112"/>
    </location>
</feature>
<feature type="compositionally biased region" description="Basic residues" evidence="1">
    <location>
        <begin position="66"/>
        <end position="76"/>
    </location>
</feature>
<sequence length="161" mass="17792">MSAAPAELTTGAQECPLEAGTAMTDEAMTDEAMTDGAMMDGSGSGSHPPLQSESAAGPGLNWKQQQAKRKAKERCSKKVHVAFLPERYEPLIEEDDIKESAKEDRKQKKKEKYKKYRKNVRKALRFSWKCLVAGLQIFTAAYSAPVSAATVLMTNSYRTRT</sequence>
<feature type="region of interest" description="Disordered" evidence="1">
    <location>
        <begin position="1"/>
        <end position="76"/>
    </location>
</feature>
<dbReference type="AlphaFoldDB" id="A0A9D3MWC8"/>
<dbReference type="Pfam" id="PF15828">
    <property type="entry name" value="RDD1"/>
    <property type="match status" value="1"/>
</dbReference>
<dbReference type="PANTHER" id="PTHR14680:SF1">
    <property type="entry name" value="REQUIRED FOR DRUG-INDUCED DEATH PROTEIN 1"/>
    <property type="match status" value="1"/>
</dbReference>
<keyword evidence="3" id="KW-1185">Reference proteome</keyword>
<protein>
    <submittedName>
        <fullName evidence="2">Uncharacterized protein</fullName>
    </submittedName>
</protein>
<evidence type="ECO:0000313" key="3">
    <source>
        <dbReference type="Proteomes" id="UP001044222"/>
    </source>
</evidence>
<organism evidence="2 3">
    <name type="scientific">Anguilla anguilla</name>
    <name type="common">European freshwater eel</name>
    <name type="synonym">Muraena anguilla</name>
    <dbReference type="NCBI Taxonomy" id="7936"/>
    <lineage>
        <taxon>Eukaryota</taxon>
        <taxon>Metazoa</taxon>
        <taxon>Chordata</taxon>
        <taxon>Craniata</taxon>
        <taxon>Vertebrata</taxon>
        <taxon>Euteleostomi</taxon>
        <taxon>Actinopterygii</taxon>
        <taxon>Neopterygii</taxon>
        <taxon>Teleostei</taxon>
        <taxon>Anguilliformes</taxon>
        <taxon>Anguillidae</taxon>
        <taxon>Anguilla</taxon>
    </lineage>
</organism>
<dbReference type="PANTHER" id="PTHR14680">
    <property type="entry name" value="SI:DKEY-126G1.9-RELATED"/>
    <property type="match status" value="1"/>
</dbReference>
<reference evidence="2" key="1">
    <citation type="submission" date="2021-01" db="EMBL/GenBank/DDBJ databases">
        <title>A chromosome-scale assembly of European eel, Anguilla anguilla.</title>
        <authorList>
            <person name="Henkel C."/>
            <person name="Jong-Raadsen S.A."/>
            <person name="Dufour S."/>
            <person name="Weltzien F.-A."/>
            <person name="Palstra A.P."/>
            <person name="Pelster B."/>
            <person name="Spaink H.P."/>
            <person name="Van Den Thillart G.E."/>
            <person name="Jansen H."/>
            <person name="Zahm M."/>
            <person name="Klopp C."/>
            <person name="Cedric C."/>
            <person name="Louis A."/>
            <person name="Berthelot C."/>
            <person name="Parey E."/>
            <person name="Roest Crollius H."/>
            <person name="Montfort J."/>
            <person name="Robinson-Rechavi M."/>
            <person name="Bucao C."/>
            <person name="Bouchez O."/>
            <person name="Gislard M."/>
            <person name="Lluch J."/>
            <person name="Milhes M."/>
            <person name="Lampietro C."/>
            <person name="Lopez Roques C."/>
            <person name="Donnadieu C."/>
            <person name="Braasch I."/>
            <person name="Desvignes T."/>
            <person name="Postlethwait J."/>
            <person name="Bobe J."/>
            <person name="Guiguen Y."/>
            <person name="Dirks R."/>
        </authorList>
    </citation>
    <scope>NUCLEOTIDE SEQUENCE</scope>
    <source>
        <strain evidence="2">Tag_6206</strain>
        <tissue evidence="2">Liver</tissue>
    </source>
</reference>
<gene>
    <name evidence="2" type="ORF">ANANG_G00001930</name>
</gene>
<proteinExistence type="predicted"/>
<evidence type="ECO:0000313" key="2">
    <source>
        <dbReference type="EMBL" id="KAG5855905.1"/>
    </source>
</evidence>
<evidence type="ECO:0000256" key="1">
    <source>
        <dbReference type="SAM" id="MobiDB-lite"/>
    </source>
</evidence>
<comment type="caution">
    <text evidence="2">The sequence shown here is derived from an EMBL/GenBank/DDBJ whole genome shotgun (WGS) entry which is preliminary data.</text>
</comment>
<name>A0A9D3MWC8_ANGAN</name>
<dbReference type="InterPro" id="IPR031667">
    <property type="entry name" value="RDD1"/>
</dbReference>
<dbReference type="EMBL" id="JAFIRN010000001">
    <property type="protein sequence ID" value="KAG5855905.1"/>
    <property type="molecule type" value="Genomic_DNA"/>
</dbReference>
<dbReference type="Proteomes" id="UP001044222">
    <property type="component" value="Unassembled WGS sequence"/>
</dbReference>
<accession>A0A9D3MWC8</accession>